<protein>
    <submittedName>
        <fullName evidence="7">Peptidase M20</fullName>
    </submittedName>
</protein>
<proteinExistence type="inferred from homology"/>
<gene>
    <name evidence="7" type="ordered locus">Hoch_6284</name>
</gene>
<dbReference type="SUPFAM" id="SSF55031">
    <property type="entry name" value="Bacterial exopeptidase dimerisation domain"/>
    <property type="match status" value="1"/>
</dbReference>
<dbReference type="HOGENOM" id="CLU_021802_11_1_7"/>
<evidence type="ECO:0000256" key="2">
    <source>
        <dbReference type="ARBA" id="ARBA00022670"/>
    </source>
</evidence>
<dbReference type="Gene3D" id="3.30.70.360">
    <property type="match status" value="1"/>
</dbReference>
<dbReference type="GO" id="GO:0006508">
    <property type="term" value="P:proteolysis"/>
    <property type="evidence" value="ECO:0007669"/>
    <property type="project" value="UniProtKB-KW"/>
</dbReference>
<evidence type="ECO:0000256" key="1">
    <source>
        <dbReference type="ARBA" id="ARBA00006247"/>
    </source>
</evidence>
<evidence type="ECO:0000313" key="7">
    <source>
        <dbReference type="EMBL" id="ACY18755.1"/>
    </source>
</evidence>
<organism evidence="7 8">
    <name type="scientific">Haliangium ochraceum (strain DSM 14365 / JCM 11303 / SMP-2)</name>
    <dbReference type="NCBI Taxonomy" id="502025"/>
    <lineage>
        <taxon>Bacteria</taxon>
        <taxon>Pseudomonadati</taxon>
        <taxon>Myxococcota</taxon>
        <taxon>Polyangia</taxon>
        <taxon>Haliangiales</taxon>
        <taxon>Kofleriaceae</taxon>
        <taxon>Haliangium</taxon>
    </lineage>
</organism>
<dbReference type="PANTHER" id="PTHR45962">
    <property type="entry name" value="N-FATTY-ACYL-AMINO ACID SYNTHASE/HYDROLASE PM20D1"/>
    <property type="match status" value="1"/>
</dbReference>
<dbReference type="SUPFAM" id="SSF53187">
    <property type="entry name" value="Zn-dependent exopeptidases"/>
    <property type="match status" value="1"/>
</dbReference>
<keyword evidence="4" id="KW-0378">Hydrolase</keyword>
<dbReference type="OrthoDB" id="9809784at2"/>
<dbReference type="InterPro" id="IPR011650">
    <property type="entry name" value="Peptidase_M20_dimer"/>
</dbReference>
<dbReference type="Pfam" id="PF01546">
    <property type="entry name" value="Peptidase_M20"/>
    <property type="match status" value="1"/>
</dbReference>
<dbReference type="InterPro" id="IPR047177">
    <property type="entry name" value="Pept_M20A"/>
</dbReference>
<dbReference type="STRING" id="502025.Hoch_6284"/>
<dbReference type="InterPro" id="IPR036264">
    <property type="entry name" value="Bact_exopeptidase_dim_dom"/>
</dbReference>
<dbReference type="Proteomes" id="UP000001880">
    <property type="component" value="Chromosome"/>
</dbReference>
<keyword evidence="2" id="KW-0645">Protease</keyword>
<dbReference type="eggNOG" id="COG0624">
    <property type="taxonomic scope" value="Bacteria"/>
</dbReference>
<dbReference type="GO" id="GO:0046872">
    <property type="term" value="F:metal ion binding"/>
    <property type="evidence" value="ECO:0007669"/>
    <property type="project" value="UniProtKB-KW"/>
</dbReference>
<dbReference type="RefSeq" id="WP_012831347.1">
    <property type="nucleotide sequence ID" value="NC_013440.1"/>
</dbReference>
<keyword evidence="8" id="KW-1185">Reference proteome</keyword>
<dbReference type="AlphaFoldDB" id="D0LMR8"/>
<dbReference type="InterPro" id="IPR001261">
    <property type="entry name" value="ArgE/DapE_CS"/>
</dbReference>
<reference evidence="7 8" key="1">
    <citation type="journal article" date="2010" name="Stand. Genomic Sci.">
        <title>Complete genome sequence of Haliangium ochraceum type strain (SMP-2).</title>
        <authorList>
            <consortium name="US DOE Joint Genome Institute (JGI-PGF)"/>
            <person name="Ivanova N."/>
            <person name="Daum C."/>
            <person name="Lang E."/>
            <person name="Abt B."/>
            <person name="Kopitz M."/>
            <person name="Saunders E."/>
            <person name="Lapidus A."/>
            <person name="Lucas S."/>
            <person name="Glavina Del Rio T."/>
            <person name="Nolan M."/>
            <person name="Tice H."/>
            <person name="Copeland A."/>
            <person name="Cheng J.F."/>
            <person name="Chen F."/>
            <person name="Bruce D."/>
            <person name="Goodwin L."/>
            <person name="Pitluck S."/>
            <person name="Mavromatis K."/>
            <person name="Pati A."/>
            <person name="Mikhailova N."/>
            <person name="Chen A."/>
            <person name="Palaniappan K."/>
            <person name="Land M."/>
            <person name="Hauser L."/>
            <person name="Chang Y.J."/>
            <person name="Jeffries C.D."/>
            <person name="Detter J.C."/>
            <person name="Brettin T."/>
            <person name="Rohde M."/>
            <person name="Goker M."/>
            <person name="Bristow J."/>
            <person name="Markowitz V."/>
            <person name="Eisen J.A."/>
            <person name="Hugenholtz P."/>
            <person name="Kyrpides N.C."/>
            <person name="Klenk H.P."/>
        </authorList>
    </citation>
    <scope>NUCLEOTIDE SEQUENCE [LARGE SCALE GENOMIC DNA]</scope>
    <source>
        <strain evidence="8">DSM 14365 / CIP 107738 / JCM 11303 / AJ 13395 / SMP-2</strain>
    </source>
</reference>
<evidence type="ECO:0000313" key="8">
    <source>
        <dbReference type="Proteomes" id="UP000001880"/>
    </source>
</evidence>
<keyword evidence="5" id="KW-0862">Zinc</keyword>
<evidence type="ECO:0000259" key="6">
    <source>
        <dbReference type="Pfam" id="PF07687"/>
    </source>
</evidence>
<dbReference type="PROSITE" id="PS00758">
    <property type="entry name" value="ARGE_DAPE_CPG2_1"/>
    <property type="match status" value="1"/>
</dbReference>
<name>D0LMR8_HALO1</name>
<dbReference type="Pfam" id="PF07687">
    <property type="entry name" value="M20_dimer"/>
    <property type="match status" value="1"/>
</dbReference>
<sequence length="489" mass="52388">MSSAAGKNRWRRGVMLVLAALAVLIAVLVVRASSLSSRQVQVSDKEYDLAFGDPQAAAQRLARAVQFRTVSYDGQPADPDELRALHAHLEAAFPLVHQQLERSVVGEYSLIYEWRGRHRDVPGILVTAHQDVVPADGEGWRHAPFAGDIAAGFVWGRGAVDDKSAIVASLEAVERLLARGFTPERSVVLAFSHDEEIGGAQGSQAIAEALAGRRFAFALGEGSVIGVGQIAGLDAPLALIGVAEKGYATFELRVEVAGGHAARPPEQTAIGALSQALAALDEQPMAARLVSPVEDTFDGIAPEMGFAQRLALANRWLLEPLLVGVLQKKATTNAMVRTTMVPTILAAGVKENALPRTARAVVNTRILPGDSVASTQRHIESQVRDFGVDVHLLGEAREPSPLSAMDGAAYQLLARTIREVYPGTVVAPGLVIATTDAGHYAHLVEASYRFLPLALDTERIATIHGADERISVDEFSQMISFFVRMFENV</sequence>
<dbReference type="EMBL" id="CP001804">
    <property type="protein sequence ID" value="ACY18755.1"/>
    <property type="molecule type" value="Genomic_DNA"/>
</dbReference>
<dbReference type="Gene3D" id="1.10.150.900">
    <property type="match status" value="1"/>
</dbReference>
<evidence type="ECO:0000256" key="4">
    <source>
        <dbReference type="ARBA" id="ARBA00022801"/>
    </source>
</evidence>
<dbReference type="PANTHER" id="PTHR45962:SF1">
    <property type="entry name" value="N-FATTY-ACYL-AMINO ACID SYNTHASE_HYDROLASE PM20D1"/>
    <property type="match status" value="1"/>
</dbReference>
<dbReference type="InterPro" id="IPR002933">
    <property type="entry name" value="Peptidase_M20"/>
</dbReference>
<feature type="domain" description="Peptidase M20 dimerisation" evidence="6">
    <location>
        <begin position="242"/>
        <end position="386"/>
    </location>
</feature>
<dbReference type="Gene3D" id="3.40.630.10">
    <property type="entry name" value="Zn peptidases"/>
    <property type="match status" value="1"/>
</dbReference>
<dbReference type="KEGG" id="hoh:Hoch_6284"/>
<comment type="similarity">
    <text evidence="1">Belongs to the peptidase M20A family.</text>
</comment>
<evidence type="ECO:0000256" key="3">
    <source>
        <dbReference type="ARBA" id="ARBA00022723"/>
    </source>
</evidence>
<dbReference type="PROSITE" id="PS00759">
    <property type="entry name" value="ARGE_DAPE_CPG2_2"/>
    <property type="match status" value="1"/>
</dbReference>
<keyword evidence="3" id="KW-0479">Metal-binding</keyword>
<dbReference type="GO" id="GO:0008233">
    <property type="term" value="F:peptidase activity"/>
    <property type="evidence" value="ECO:0007669"/>
    <property type="project" value="UniProtKB-KW"/>
</dbReference>
<evidence type="ECO:0000256" key="5">
    <source>
        <dbReference type="ARBA" id="ARBA00022833"/>
    </source>
</evidence>
<accession>D0LMR8</accession>